<dbReference type="EMBL" id="DXEQ01000155">
    <property type="protein sequence ID" value="HIX72461.1"/>
    <property type="molecule type" value="Genomic_DNA"/>
</dbReference>
<dbReference type="SUPFAM" id="SSF52172">
    <property type="entry name" value="CheY-like"/>
    <property type="match status" value="1"/>
</dbReference>
<dbReference type="Gene3D" id="3.40.50.2300">
    <property type="match status" value="1"/>
</dbReference>
<comment type="caution">
    <text evidence="6">The sequence shown here is derived from an EMBL/GenBank/DDBJ whole genome shotgun (WGS) entry which is preliminary data.</text>
</comment>
<feature type="modified residue" description="4-aspartylphosphate" evidence="3">
    <location>
        <position position="59"/>
    </location>
</feature>
<dbReference type="PANTHER" id="PTHR37299:SF1">
    <property type="entry name" value="STAGE 0 SPORULATION PROTEIN A HOMOLOG"/>
    <property type="match status" value="1"/>
</dbReference>
<keyword evidence="6" id="KW-0238">DNA-binding</keyword>
<evidence type="ECO:0000313" key="6">
    <source>
        <dbReference type="EMBL" id="HIX72461.1"/>
    </source>
</evidence>
<comment type="function">
    <text evidence="2">May play the central regulatory role in sporulation. It may be an element of the effector pathway responsible for the activation of sporulation genes in response to nutritional stress. Spo0A may act in concert with spo0H (a sigma factor) to control the expression of some genes that are critical to the sporulation process.</text>
</comment>
<dbReference type="SMART" id="SM00850">
    <property type="entry name" value="LytTR"/>
    <property type="match status" value="1"/>
</dbReference>
<dbReference type="PROSITE" id="PS50930">
    <property type="entry name" value="HTH_LYTTR"/>
    <property type="match status" value="1"/>
</dbReference>
<proteinExistence type="predicted"/>
<evidence type="ECO:0000313" key="7">
    <source>
        <dbReference type="Proteomes" id="UP000886805"/>
    </source>
</evidence>
<evidence type="ECO:0000256" key="1">
    <source>
        <dbReference type="ARBA" id="ARBA00018672"/>
    </source>
</evidence>
<dbReference type="GO" id="GO:0003677">
    <property type="term" value="F:DNA binding"/>
    <property type="evidence" value="ECO:0007669"/>
    <property type="project" value="UniProtKB-KW"/>
</dbReference>
<organism evidence="6 7">
    <name type="scientific">Candidatus Anaerobutyricum stercoripullorum</name>
    <dbReference type="NCBI Taxonomy" id="2838456"/>
    <lineage>
        <taxon>Bacteria</taxon>
        <taxon>Bacillati</taxon>
        <taxon>Bacillota</taxon>
        <taxon>Clostridia</taxon>
        <taxon>Lachnospirales</taxon>
        <taxon>Lachnospiraceae</taxon>
        <taxon>Anaerobutyricum</taxon>
    </lineage>
</organism>
<dbReference type="Gene3D" id="2.40.50.1020">
    <property type="entry name" value="LytTr DNA-binding domain"/>
    <property type="match status" value="1"/>
</dbReference>
<name>A0A9D2BDS0_9FIRM</name>
<accession>A0A9D2BDS0</accession>
<dbReference type="SMART" id="SM00448">
    <property type="entry name" value="REC"/>
    <property type="match status" value="1"/>
</dbReference>
<dbReference type="InterPro" id="IPR011006">
    <property type="entry name" value="CheY-like_superfamily"/>
</dbReference>
<dbReference type="PANTHER" id="PTHR37299">
    <property type="entry name" value="TRANSCRIPTIONAL REGULATOR-RELATED"/>
    <property type="match status" value="1"/>
</dbReference>
<dbReference type="InterPro" id="IPR046947">
    <property type="entry name" value="LytR-like"/>
</dbReference>
<dbReference type="AlphaFoldDB" id="A0A9D2BDS0"/>
<dbReference type="GO" id="GO:0000156">
    <property type="term" value="F:phosphorelay response regulator activity"/>
    <property type="evidence" value="ECO:0007669"/>
    <property type="project" value="InterPro"/>
</dbReference>
<dbReference type="Proteomes" id="UP000886805">
    <property type="component" value="Unassembled WGS sequence"/>
</dbReference>
<keyword evidence="3" id="KW-0597">Phosphoprotein</keyword>
<feature type="domain" description="HTH LytTR-type" evidence="5">
    <location>
        <begin position="133"/>
        <end position="232"/>
    </location>
</feature>
<dbReference type="Pfam" id="PF00072">
    <property type="entry name" value="Response_reg"/>
    <property type="match status" value="1"/>
</dbReference>
<dbReference type="Pfam" id="PF04397">
    <property type="entry name" value="LytTR"/>
    <property type="match status" value="1"/>
</dbReference>
<dbReference type="PROSITE" id="PS50110">
    <property type="entry name" value="RESPONSE_REGULATORY"/>
    <property type="match status" value="1"/>
</dbReference>
<reference evidence="6" key="1">
    <citation type="journal article" date="2021" name="PeerJ">
        <title>Extensive microbial diversity within the chicken gut microbiome revealed by metagenomics and culture.</title>
        <authorList>
            <person name="Gilroy R."/>
            <person name="Ravi A."/>
            <person name="Getino M."/>
            <person name="Pursley I."/>
            <person name="Horton D.L."/>
            <person name="Alikhan N.F."/>
            <person name="Baker D."/>
            <person name="Gharbi K."/>
            <person name="Hall N."/>
            <person name="Watson M."/>
            <person name="Adriaenssens E.M."/>
            <person name="Foster-Nyarko E."/>
            <person name="Jarju S."/>
            <person name="Secka A."/>
            <person name="Antonio M."/>
            <person name="Oren A."/>
            <person name="Chaudhuri R.R."/>
            <person name="La Ragione R."/>
            <person name="Hildebrand F."/>
            <person name="Pallen M.J."/>
        </authorList>
    </citation>
    <scope>NUCLEOTIDE SEQUENCE</scope>
    <source>
        <strain evidence="6">ChiSxjej3B15-1167</strain>
    </source>
</reference>
<sequence length="235" mass="27029">MLRIAICDDEVRARDALWIQLEKLLREGSEEVVYDFSSGKSTVSWLKKHPGEIDLLFLDVEMEGMNGMETAKSIRQFDENLLIVFVTGYADYVFDGYQVGALDYLMKPVREDRLEAVLMRVREKMYREDARSFVVKNTEGTYRFSYKDILYFYSDRRKVVLVTAGGEYAFYDKLDAVEERLGEDFVRIHQRYLVRADAVSHIGSSSVEIGERTLPVSRSLREAATVKLAKAMLAG</sequence>
<evidence type="ECO:0000259" key="5">
    <source>
        <dbReference type="PROSITE" id="PS50930"/>
    </source>
</evidence>
<gene>
    <name evidence="6" type="ORF">H9849_05510</name>
</gene>
<protein>
    <recommendedName>
        <fullName evidence="1">Stage 0 sporulation protein A homolog</fullName>
    </recommendedName>
</protein>
<evidence type="ECO:0000259" key="4">
    <source>
        <dbReference type="PROSITE" id="PS50110"/>
    </source>
</evidence>
<evidence type="ECO:0000256" key="2">
    <source>
        <dbReference type="ARBA" id="ARBA00024867"/>
    </source>
</evidence>
<dbReference type="InterPro" id="IPR007492">
    <property type="entry name" value="LytTR_DNA-bd_dom"/>
</dbReference>
<reference evidence="6" key="2">
    <citation type="submission" date="2021-04" db="EMBL/GenBank/DDBJ databases">
        <authorList>
            <person name="Gilroy R."/>
        </authorList>
    </citation>
    <scope>NUCLEOTIDE SEQUENCE</scope>
    <source>
        <strain evidence="6">ChiSxjej3B15-1167</strain>
    </source>
</reference>
<dbReference type="InterPro" id="IPR001789">
    <property type="entry name" value="Sig_transdc_resp-reg_receiver"/>
</dbReference>
<feature type="domain" description="Response regulatory" evidence="4">
    <location>
        <begin position="3"/>
        <end position="122"/>
    </location>
</feature>
<evidence type="ECO:0000256" key="3">
    <source>
        <dbReference type="PROSITE-ProRule" id="PRU00169"/>
    </source>
</evidence>